<sequence length="187" mass="21008">MDWFSWLSRTKLDHCHVYDYALIFAHNELDQEDIPFFNHEFLQSMGISVAKHRLEILKLAGKEQKGRGKKKQGTSKQRFLWLVFAARQVKTNLGKWVRRREDAGGSLAIVSARNCSLRWKAAMLKRNKTVVGGNSQGRLMMLTNWGSKGSASASPETKGLSGGGGVQRSPAVGDLKWDSMFQNLKPT</sequence>
<dbReference type="PANTHER" id="PTHR33915:SF1">
    <property type="entry name" value="OS04G0644100 PROTEIN"/>
    <property type="match status" value="1"/>
</dbReference>
<comment type="caution">
    <text evidence="3">The sequence shown here is derived from an EMBL/GenBank/DDBJ whole genome shotgun (WGS) entry which is preliminary data.</text>
</comment>
<name>A0A328DAA3_9ASTE</name>
<dbReference type="SUPFAM" id="SSF47769">
    <property type="entry name" value="SAM/Pointed domain"/>
    <property type="match status" value="1"/>
</dbReference>
<dbReference type="PANTHER" id="PTHR33915">
    <property type="entry name" value="OSJNBA0033G05.11 PROTEIN"/>
    <property type="match status" value="1"/>
</dbReference>
<feature type="region of interest" description="Disordered" evidence="1">
    <location>
        <begin position="147"/>
        <end position="173"/>
    </location>
</feature>
<evidence type="ECO:0000313" key="3">
    <source>
        <dbReference type="EMBL" id="RAL41378.1"/>
    </source>
</evidence>
<dbReference type="Gene3D" id="1.10.150.50">
    <property type="entry name" value="Transcription Factor, Ets-1"/>
    <property type="match status" value="1"/>
</dbReference>
<feature type="domain" description="SAM" evidence="2">
    <location>
        <begin position="6"/>
        <end position="58"/>
    </location>
</feature>
<dbReference type="EMBL" id="NQVE01000188">
    <property type="protein sequence ID" value="RAL41378.1"/>
    <property type="molecule type" value="Genomic_DNA"/>
</dbReference>
<evidence type="ECO:0000313" key="4">
    <source>
        <dbReference type="Proteomes" id="UP000249390"/>
    </source>
</evidence>
<dbReference type="AlphaFoldDB" id="A0A328DAA3"/>
<dbReference type="CDD" id="cd09487">
    <property type="entry name" value="SAM_superfamily"/>
    <property type="match status" value="1"/>
</dbReference>
<proteinExistence type="predicted"/>
<reference evidence="3 4" key="1">
    <citation type="submission" date="2018-06" db="EMBL/GenBank/DDBJ databases">
        <title>The Genome of Cuscuta australis (Dodder) Provides Insight into the Evolution of Plant Parasitism.</title>
        <authorList>
            <person name="Liu H."/>
        </authorList>
    </citation>
    <scope>NUCLEOTIDE SEQUENCE [LARGE SCALE GENOMIC DNA]</scope>
    <source>
        <strain evidence="4">cv. Yunnan</strain>
        <tissue evidence="3">Vines</tissue>
    </source>
</reference>
<dbReference type="Proteomes" id="UP000249390">
    <property type="component" value="Unassembled WGS sequence"/>
</dbReference>
<protein>
    <recommendedName>
        <fullName evidence="2">SAM domain-containing protein</fullName>
    </recommendedName>
</protein>
<keyword evidence="4" id="KW-1185">Reference proteome</keyword>
<gene>
    <name evidence="3" type="ORF">DM860_010172</name>
</gene>
<dbReference type="InterPro" id="IPR001660">
    <property type="entry name" value="SAM"/>
</dbReference>
<dbReference type="InterPro" id="IPR013761">
    <property type="entry name" value="SAM/pointed_sf"/>
</dbReference>
<evidence type="ECO:0000256" key="1">
    <source>
        <dbReference type="SAM" id="MobiDB-lite"/>
    </source>
</evidence>
<dbReference type="Pfam" id="PF07647">
    <property type="entry name" value="SAM_2"/>
    <property type="match status" value="1"/>
</dbReference>
<organism evidence="3 4">
    <name type="scientific">Cuscuta australis</name>
    <dbReference type="NCBI Taxonomy" id="267555"/>
    <lineage>
        <taxon>Eukaryota</taxon>
        <taxon>Viridiplantae</taxon>
        <taxon>Streptophyta</taxon>
        <taxon>Embryophyta</taxon>
        <taxon>Tracheophyta</taxon>
        <taxon>Spermatophyta</taxon>
        <taxon>Magnoliopsida</taxon>
        <taxon>eudicotyledons</taxon>
        <taxon>Gunneridae</taxon>
        <taxon>Pentapetalae</taxon>
        <taxon>asterids</taxon>
        <taxon>lamiids</taxon>
        <taxon>Solanales</taxon>
        <taxon>Convolvulaceae</taxon>
        <taxon>Cuscuteae</taxon>
        <taxon>Cuscuta</taxon>
        <taxon>Cuscuta subgen. Grammica</taxon>
        <taxon>Cuscuta sect. Cleistogrammica</taxon>
    </lineage>
</organism>
<accession>A0A328DAA3</accession>
<evidence type="ECO:0000259" key="2">
    <source>
        <dbReference type="Pfam" id="PF07647"/>
    </source>
</evidence>